<feature type="coiled-coil region" evidence="1">
    <location>
        <begin position="531"/>
        <end position="617"/>
    </location>
</feature>
<feature type="region of interest" description="Disordered" evidence="2">
    <location>
        <begin position="1"/>
        <end position="26"/>
    </location>
</feature>
<evidence type="ECO:0000313" key="3">
    <source>
        <dbReference type="Ensembl" id="ENSECAP00000022638.4"/>
    </source>
</evidence>
<reference evidence="3" key="3">
    <citation type="submission" date="2025-09" db="UniProtKB">
        <authorList>
            <consortium name="Ensembl"/>
        </authorList>
    </citation>
    <scope>IDENTIFICATION</scope>
    <source>
        <strain evidence="3">Thoroughbred</strain>
    </source>
</reference>
<dbReference type="Bgee" id="ENSECAG00000025126">
    <property type="expression patterns" value="Expressed in oviduct epithelium and 15 other cell types or tissues"/>
</dbReference>
<feature type="coiled-coil region" evidence="1">
    <location>
        <begin position="392"/>
        <end position="419"/>
    </location>
</feature>
<dbReference type="GeneTree" id="ENSGT00940000154171"/>
<dbReference type="Proteomes" id="UP000002281">
    <property type="component" value="Chromosome 2"/>
</dbReference>
<organism evidence="3 4">
    <name type="scientific">Equus caballus</name>
    <name type="common">Horse</name>
    <dbReference type="NCBI Taxonomy" id="9796"/>
    <lineage>
        <taxon>Eukaryota</taxon>
        <taxon>Metazoa</taxon>
        <taxon>Chordata</taxon>
        <taxon>Craniata</taxon>
        <taxon>Vertebrata</taxon>
        <taxon>Euteleostomi</taxon>
        <taxon>Mammalia</taxon>
        <taxon>Eutheria</taxon>
        <taxon>Laurasiatheria</taxon>
        <taxon>Perissodactyla</taxon>
        <taxon>Equidae</taxon>
        <taxon>Equus</taxon>
    </lineage>
</organism>
<dbReference type="AlphaFoldDB" id="F6QKI3"/>
<reference evidence="3" key="2">
    <citation type="submission" date="2025-08" db="UniProtKB">
        <authorList>
            <consortium name="Ensembl"/>
        </authorList>
    </citation>
    <scope>IDENTIFICATION</scope>
    <source>
        <strain evidence="3">Thoroughbred</strain>
    </source>
</reference>
<name>F6QKI3_HORSE</name>
<dbReference type="Ensembl" id="ENSECAT00000027061.4">
    <property type="protein sequence ID" value="ENSECAP00000022638.4"/>
    <property type="gene ID" value="ENSECAG00000025126.4"/>
</dbReference>
<feature type="compositionally biased region" description="Basic and acidic residues" evidence="2">
    <location>
        <begin position="200"/>
        <end position="217"/>
    </location>
</feature>
<sequence length="730" mass="84087">MEEKAALEESITQQKRRAREALEEQQTRVQELENRLTRQKEISENSIAYERHRAKEAIEKEKKKVQDLENRITKQKEEIDLKEQKEDVLTNKLNNALAVVEETQKTKMAESLKAESLAMKLNEALAELEMAKTKVIMMGEQLQLQQQTVKALQEEQESQKHGFEDEIMEYKEQIKQHSETIVSLEERLQKVTEHHNKIEGEIANLKDNDPAQEKETQQDPPAGPPLESGAKDTVCDHLIGDLLTAQKEILSQQEVIVKLRENLTEAHSRMTDLRGELNEKQKMELERNVALVQRQSRELSVLKEKMAQMTSLVEKKDRELEVLKEALRVSQEKHKLQQHREKEQKPRNVNQTCDISVQIEPIHTDILLSSQEELSFSDLGAKCKGSRHEEVIQRQKKALSELRARIKELEKACSSNRKDHLNEPFLDLQALRMEKNVQKILDAKSDLPTLSKIEIRAPQNGPSNSGSILTTEKAEKMEVAEALDLSEKLYMDMSKTLGSLMNIKDMSGHVSMKHLSPKEREKVNQLRQRDLDLVFDKITQLKNRLERKEELLRGYEKDIEQLRQSKVSVQMYQSQVAKLEDNIHKEVEEKALLKEALERMEHQLHEEKRLNKAIRQQKAPAPHRTHFISPINPTRNAGECQPIREMGKLRFPEGHVTWLLSSRNRIPPRPAALPSLHSLFHAPSSLHLPFQGVPLILHSPGPLGFSFQGSASHLRLVINVVRNFCLSGKK</sequence>
<keyword evidence="1" id="KW-0175">Coiled coil</keyword>
<keyword evidence="4" id="KW-1185">Reference proteome</keyword>
<feature type="coiled-coil region" evidence="1">
    <location>
        <begin position="256"/>
        <end position="333"/>
    </location>
</feature>
<dbReference type="HOGENOM" id="CLU_005776_1_0_1"/>
<proteinExistence type="predicted"/>
<reference evidence="3 4" key="1">
    <citation type="journal article" date="2009" name="Science">
        <title>Genome sequence, comparative analysis, and population genetics of the domestic horse.</title>
        <authorList>
            <consortium name="Broad Institute Genome Sequencing Platform"/>
            <consortium name="Broad Institute Whole Genome Assembly Team"/>
            <person name="Wade C.M."/>
            <person name="Giulotto E."/>
            <person name="Sigurdsson S."/>
            <person name="Zoli M."/>
            <person name="Gnerre S."/>
            <person name="Imsland F."/>
            <person name="Lear T.L."/>
            <person name="Adelson D.L."/>
            <person name="Bailey E."/>
            <person name="Bellone R.R."/>
            <person name="Bloecker H."/>
            <person name="Distl O."/>
            <person name="Edgar R.C."/>
            <person name="Garber M."/>
            <person name="Leeb T."/>
            <person name="Mauceli E."/>
            <person name="MacLeod J.N."/>
            <person name="Penedo M.C.T."/>
            <person name="Raison J.M."/>
            <person name="Sharpe T."/>
            <person name="Vogel J."/>
            <person name="Andersson L."/>
            <person name="Antczak D.F."/>
            <person name="Biagi T."/>
            <person name="Binns M.M."/>
            <person name="Chowdhary B.P."/>
            <person name="Coleman S.J."/>
            <person name="Della Valle G."/>
            <person name="Fryc S."/>
            <person name="Guerin G."/>
            <person name="Hasegawa T."/>
            <person name="Hill E.W."/>
            <person name="Jurka J."/>
            <person name="Kiialainen A."/>
            <person name="Lindgren G."/>
            <person name="Liu J."/>
            <person name="Magnani E."/>
            <person name="Mickelson J.R."/>
            <person name="Murray J."/>
            <person name="Nergadze S.G."/>
            <person name="Onofrio R."/>
            <person name="Pedroni S."/>
            <person name="Piras M.F."/>
            <person name="Raudsepp T."/>
            <person name="Rocchi M."/>
            <person name="Roeed K.H."/>
            <person name="Ryder O.A."/>
            <person name="Searle S."/>
            <person name="Skow L."/>
            <person name="Swinburne J.E."/>
            <person name="Syvaenen A.C."/>
            <person name="Tozaki T."/>
            <person name="Valberg S.J."/>
            <person name="Vaudin M."/>
            <person name="White J.R."/>
            <person name="Zody M.C."/>
            <person name="Lander E.S."/>
            <person name="Lindblad-Toh K."/>
        </authorList>
    </citation>
    <scope>NUCLEOTIDE SEQUENCE [LARGE SCALE GENOMIC DNA]</scope>
    <source>
        <strain evidence="3 4">Thoroughbred</strain>
    </source>
</reference>
<feature type="region of interest" description="Disordered" evidence="2">
    <location>
        <begin position="617"/>
        <end position="636"/>
    </location>
</feature>
<evidence type="ECO:0000313" key="4">
    <source>
        <dbReference type="Proteomes" id="UP000002281"/>
    </source>
</evidence>
<protein>
    <submittedName>
        <fullName evidence="3">Forkhead associated phosphopeptide binding domain 1</fullName>
    </submittedName>
</protein>
<feature type="region of interest" description="Disordered" evidence="2">
    <location>
        <begin position="200"/>
        <end position="232"/>
    </location>
</feature>
<gene>
    <name evidence="3" type="primary">FHAD1</name>
</gene>
<evidence type="ECO:0000256" key="1">
    <source>
        <dbReference type="SAM" id="Coils"/>
    </source>
</evidence>
<accession>F6QKI3</accession>
<evidence type="ECO:0000256" key="2">
    <source>
        <dbReference type="SAM" id="MobiDB-lite"/>
    </source>
</evidence>